<evidence type="ECO:0000256" key="2">
    <source>
        <dbReference type="SAM" id="Phobius"/>
    </source>
</evidence>
<dbReference type="PANTHER" id="PTHR23128:SF132">
    <property type="entry name" value="SERPENTINE RECEPTOR, CLASS E (EPSILON)-RELATED"/>
    <property type="match status" value="1"/>
</dbReference>
<comment type="caution">
    <text evidence="3">The sequence shown here is derived from an EMBL/GenBank/DDBJ whole genome shotgun (WGS) entry which is preliminary data.</text>
</comment>
<evidence type="ECO:0000256" key="1">
    <source>
        <dbReference type="ARBA" id="ARBA00006803"/>
    </source>
</evidence>
<dbReference type="InterPro" id="IPR004151">
    <property type="entry name" value="7TM_GPCR_serpentine_rcpt_Sre"/>
</dbReference>
<evidence type="ECO:0000313" key="3">
    <source>
        <dbReference type="EMBL" id="GMR46729.1"/>
    </source>
</evidence>
<dbReference type="GO" id="GO:0016020">
    <property type="term" value="C:membrane"/>
    <property type="evidence" value="ECO:0007669"/>
    <property type="project" value="InterPro"/>
</dbReference>
<dbReference type="AlphaFoldDB" id="A0AAN5CLP5"/>
<dbReference type="PANTHER" id="PTHR23128">
    <property type="entry name" value="SERPENTINE RECEPTOR, CLASS E (EPSILON)-RELATED"/>
    <property type="match status" value="1"/>
</dbReference>
<dbReference type="Proteomes" id="UP001328107">
    <property type="component" value="Unassembled WGS sequence"/>
</dbReference>
<organism evidence="3 4">
    <name type="scientific">Pristionchus mayeri</name>
    <dbReference type="NCBI Taxonomy" id="1317129"/>
    <lineage>
        <taxon>Eukaryota</taxon>
        <taxon>Metazoa</taxon>
        <taxon>Ecdysozoa</taxon>
        <taxon>Nematoda</taxon>
        <taxon>Chromadorea</taxon>
        <taxon>Rhabditida</taxon>
        <taxon>Rhabditina</taxon>
        <taxon>Diplogasteromorpha</taxon>
        <taxon>Diplogasteroidea</taxon>
        <taxon>Neodiplogasteridae</taxon>
        <taxon>Pristionchus</taxon>
    </lineage>
</organism>
<dbReference type="Pfam" id="PF03125">
    <property type="entry name" value="Sre"/>
    <property type="match status" value="1"/>
</dbReference>
<protein>
    <recommendedName>
        <fullName evidence="5">G protein-coupled receptor</fullName>
    </recommendedName>
</protein>
<feature type="transmembrane region" description="Helical" evidence="2">
    <location>
        <begin position="13"/>
        <end position="34"/>
    </location>
</feature>
<proteinExistence type="inferred from homology"/>
<comment type="similarity">
    <text evidence="1">Belongs to the nematode receptor-like protein sre family.</text>
</comment>
<feature type="non-terminal residue" evidence="3">
    <location>
        <position position="1"/>
    </location>
</feature>
<keyword evidence="2" id="KW-1133">Transmembrane helix</keyword>
<evidence type="ECO:0008006" key="5">
    <source>
        <dbReference type="Google" id="ProtNLM"/>
    </source>
</evidence>
<feature type="non-terminal residue" evidence="3">
    <location>
        <position position="111"/>
    </location>
</feature>
<dbReference type="GO" id="GO:0007606">
    <property type="term" value="P:sensory perception of chemical stimulus"/>
    <property type="evidence" value="ECO:0007669"/>
    <property type="project" value="InterPro"/>
</dbReference>
<name>A0AAN5CLP5_9BILA</name>
<dbReference type="EMBL" id="BTRK01000004">
    <property type="protein sequence ID" value="GMR46729.1"/>
    <property type="molecule type" value="Genomic_DNA"/>
</dbReference>
<feature type="transmembrane region" description="Helical" evidence="2">
    <location>
        <begin position="46"/>
        <end position="67"/>
    </location>
</feature>
<reference evidence="4" key="1">
    <citation type="submission" date="2022-10" db="EMBL/GenBank/DDBJ databases">
        <title>Genome assembly of Pristionchus species.</title>
        <authorList>
            <person name="Yoshida K."/>
            <person name="Sommer R.J."/>
        </authorList>
    </citation>
    <scope>NUCLEOTIDE SEQUENCE [LARGE SCALE GENOMIC DNA]</scope>
    <source>
        <strain evidence="4">RS5460</strain>
    </source>
</reference>
<gene>
    <name evidence="3" type="ORF">PMAYCL1PPCAC_16924</name>
</gene>
<sequence length="111" mass="12754">ANATHLNLQILNFYGAFAGMIILFTRTIFIIFEANIFSTNEFSDCIVLLSFVSHFGWVCLLNCVIYFTIERYMALKYSSDYETNKRLWISISLMAGNALFATVFAYLLLFS</sequence>
<keyword evidence="2" id="KW-0472">Membrane</keyword>
<keyword evidence="4" id="KW-1185">Reference proteome</keyword>
<feature type="transmembrane region" description="Helical" evidence="2">
    <location>
        <begin position="87"/>
        <end position="109"/>
    </location>
</feature>
<accession>A0AAN5CLP5</accession>
<keyword evidence="2" id="KW-0812">Transmembrane</keyword>
<evidence type="ECO:0000313" key="4">
    <source>
        <dbReference type="Proteomes" id="UP001328107"/>
    </source>
</evidence>